<dbReference type="InterPro" id="IPR013154">
    <property type="entry name" value="ADH-like_N"/>
</dbReference>
<keyword evidence="3" id="KW-1185">Reference proteome</keyword>
<evidence type="ECO:0000313" key="3">
    <source>
        <dbReference type="Proteomes" id="UP000183015"/>
    </source>
</evidence>
<dbReference type="InterPro" id="IPR020843">
    <property type="entry name" value="ER"/>
</dbReference>
<dbReference type="InterPro" id="IPR011032">
    <property type="entry name" value="GroES-like_sf"/>
</dbReference>
<dbReference type="PANTHER" id="PTHR45033:SF2">
    <property type="entry name" value="ZINC-TYPE ALCOHOL DEHYDROGENASE-LIKE PROTEIN C1773.06C"/>
    <property type="match status" value="1"/>
</dbReference>
<dbReference type="AlphaFoldDB" id="A0A1H7I3W2"/>
<proteinExistence type="predicted"/>
<organism evidence="2 3">
    <name type="scientific">Streptacidiphilus jiangxiensis</name>
    <dbReference type="NCBI Taxonomy" id="235985"/>
    <lineage>
        <taxon>Bacteria</taxon>
        <taxon>Bacillati</taxon>
        <taxon>Actinomycetota</taxon>
        <taxon>Actinomycetes</taxon>
        <taxon>Kitasatosporales</taxon>
        <taxon>Streptomycetaceae</taxon>
        <taxon>Streptacidiphilus</taxon>
    </lineage>
</organism>
<dbReference type="Gene3D" id="3.90.180.10">
    <property type="entry name" value="Medium-chain alcohol dehydrogenases, catalytic domain"/>
    <property type="match status" value="1"/>
</dbReference>
<accession>A0A1H7I3W2</accession>
<dbReference type="SMART" id="SM00829">
    <property type="entry name" value="PKS_ER"/>
    <property type="match status" value="1"/>
</dbReference>
<sequence>MSATASTDALAHRYALEPLRGLGGLRVEPQERPEPGPGQVLVRVRAASLNRRDLMLLDGTYPIPATPGVVPLSDGVGDVVAVGPGVTLAAVGDRVTGTYFRRWVAGPQRLADVREQYGANHDGWLARYVLLAEESVVHVPEHLTDAEAASLTCAGVAAWAAVTKPTPPGPGETLLTVGSGTVALFAVQFARAHGARVVSVTSSPERAKRLRGLGADAVVDRSETPDWASAVRELTGGNGVEHVVDAVGLPTLPKSVAAAAYNARITLVGAFPATEPPVDPFAGNYVSIRRIAVGSRTDFEAMNRTLAAHRLRPVVDQEFPFEAAPEAYRYFRDGTPFGKVVVTCDGSPAQRST</sequence>
<dbReference type="STRING" id="235985.SAMN05414137_102491"/>
<dbReference type="Proteomes" id="UP000183015">
    <property type="component" value="Unassembled WGS sequence"/>
</dbReference>
<dbReference type="EMBL" id="FOAZ01000002">
    <property type="protein sequence ID" value="SEK57211.1"/>
    <property type="molecule type" value="Genomic_DNA"/>
</dbReference>
<gene>
    <name evidence="2" type="ORF">SAMN05414137_102491</name>
</gene>
<evidence type="ECO:0000259" key="1">
    <source>
        <dbReference type="SMART" id="SM00829"/>
    </source>
</evidence>
<dbReference type="GO" id="GO:0016491">
    <property type="term" value="F:oxidoreductase activity"/>
    <property type="evidence" value="ECO:0007669"/>
    <property type="project" value="InterPro"/>
</dbReference>
<dbReference type="eggNOG" id="COG0604">
    <property type="taxonomic scope" value="Bacteria"/>
</dbReference>
<reference evidence="3" key="1">
    <citation type="submission" date="2016-10" db="EMBL/GenBank/DDBJ databases">
        <authorList>
            <person name="Varghese N."/>
        </authorList>
    </citation>
    <scope>NUCLEOTIDE SEQUENCE [LARGE SCALE GENOMIC DNA]</scope>
    <source>
        <strain evidence="3">DSM 45096 / BCRC 16803 / CGMCC 4.1857 / CIP 109030 / JCM 12277 / KCTC 19219 / NBRC 100920 / 33214</strain>
    </source>
</reference>
<dbReference type="SUPFAM" id="SSF51735">
    <property type="entry name" value="NAD(P)-binding Rossmann-fold domains"/>
    <property type="match status" value="1"/>
</dbReference>
<feature type="domain" description="Enoyl reductase (ER)" evidence="1">
    <location>
        <begin position="20"/>
        <end position="342"/>
    </location>
</feature>
<dbReference type="OrthoDB" id="3175656at2"/>
<name>A0A1H7I3W2_STRJI</name>
<dbReference type="RefSeq" id="WP_082014795.1">
    <property type="nucleotide sequence ID" value="NZ_BBPN01000005.1"/>
</dbReference>
<dbReference type="InterPro" id="IPR052711">
    <property type="entry name" value="Zinc_ADH-like"/>
</dbReference>
<dbReference type="CDD" id="cd08276">
    <property type="entry name" value="MDR7"/>
    <property type="match status" value="1"/>
</dbReference>
<dbReference type="SUPFAM" id="SSF50129">
    <property type="entry name" value="GroES-like"/>
    <property type="match status" value="1"/>
</dbReference>
<protein>
    <submittedName>
        <fullName evidence="2">D-arabinose 1-dehydrogenase, Zn-dependent alcohol dehydrogenase family</fullName>
    </submittedName>
</protein>
<dbReference type="InterPro" id="IPR013149">
    <property type="entry name" value="ADH-like_C"/>
</dbReference>
<evidence type="ECO:0000313" key="2">
    <source>
        <dbReference type="EMBL" id="SEK57211.1"/>
    </source>
</evidence>
<dbReference type="Pfam" id="PF08240">
    <property type="entry name" value="ADH_N"/>
    <property type="match status" value="1"/>
</dbReference>
<dbReference type="PANTHER" id="PTHR45033">
    <property type="match status" value="1"/>
</dbReference>
<dbReference type="Gene3D" id="3.40.50.720">
    <property type="entry name" value="NAD(P)-binding Rossmann-like Domain"/>
    <property type="match status" value="1"/>
</dbReference>
<dbReference type="InterPro" id="IPR036291">
    <property type="entry name" value="NAD(P)-bd_dom_sf"/>
</dbReference>
<dbReference type="Pfam" id="PF00107">
    <property type="entry name" value="ADH_zinc_N"/>
    <property type="match status" value="1"/>
</dbReference>